<evidence type="ECO:0000256" key="1">
    <source>
        <dbReference type="ARBA" id="ARBA00009330"/>
    </source>
</evidence>
<dbReference type="InterPro" id="IPR011250">
    <property type="entry name" value="OMP/PagP_B-barrel"/>
</dbReference>
<reference evidence="2 3" key="1">
    <citation type="submission" date="2019-09" db="EMBL/GenBank/DDBJ databases">
        <title>NBRP : Genome information of microbial organism related human and environment.</title>
        <authorList>
            <person name="Hattori M."/>
            <person name="Oshima K."/>
            <person name="Inaba H."/>
            <person name="Suda W."/>
            <person name="Sakamoto M."/>
            <person name="Iino T."/>
            <person name="Kitahara M."/>
            <person name="Oshida Y."/>
            <person name="Iida T."/>
            <person name="Kudo T."/>
            <person name="Itoh T."/>
            <person name="Ohkuma M."/>
        </authorList>
    </citation>
    <scope>NUCLEOTIDE SEQUENCE [LARGE SCALE GENOMIC DNA]</scope>
    <source>
        <strain evidence="2 3">Q-1</strain>
    </source>
</reference>
<dbReference type="Pfam" id="PF03922">
    <property type="entry name" value="OmpW"/>
    <property type="match status" value="1"/>
</dbReference>
<protein>
    <submittedName>
        <fullName evidence="2">Membrane protein</fullName>
    </submittedName>
</protein>
<accession>A0A5A7N237</accession>
<dbReference type="GO" id="GO:0055085">
    <property type="term" value="P:transmembrane transport"/>
    <property type="evidence" value="ECO:0007669"/>
    <property type="project" value="TreeGrafter"/>
</dbReference>
<comment type="similarity">
    <text evidence="1">Belongs to the OmpW/AlkL family.</text>
</comment>
<keyword evidence="3" id="KW-1185">Reference proteome</keyword>
<dbReference type="InterPro" id="IPR000758">
    <property type="entry name" value="Enterovir_OMP"/>
</dbReference>
<dbReference type="PANTHER" id="PTHR36920:SF1">
    <property type="entry name" value="OUTER MEMBRANE PROTEIN W"/>
    <property type="match status" value="1"/>
</dbReference>
<dbReference type="PANTHER" id="PTHR36920">
    <property type="match status" value="1"/>
</dbReference>
<evidence type="ECO:0000313" key="2">
    <source>
        <dbReference type="EMBL" id="GER02343.1"/>
    </source>
</evidence>
<dbReference type="PROSITE" id="PS00695">
    <property type="entry name" value="ENT_VIR_OMP_2"/>
    <property type="match status" value="1"/>
</dbReference>
<dbReference type="Proteomes" id="UP000324996">
    <property type="component" value="Unassembled WGS sequence"/>
</dbReference>
<comment type="caution">
    <text evidence="2">The sequence shown here is derived from an EMBL/GenBank/DDBJ whole genome shotgun (WGS) entry which is preliminary data.</text>
</comment>
<dbReference type="GO" id="GO:0044384">
    <property type="term" value="C:host outer membrane"/>
    <property type="evidence" value="ECO:0007669"/>
    <property type="project" value="InterPro"/>
</dbReference>
<dbReference type="AlphaFoldDB" id="A0A5A7N237"/>
<name>A0A5A7N237_9PROT</name>
<dbReference type="GO" id="GO:0019867">
    <property type="term" value="C:outer membrane"/>
    <property type="evidence" value="ECO:0007669"/>
    <property type="project" value="InterPro"/>
</dbReference>
<proteinExistence type="inferred from homology"/>
<evidence type="ECO:0000313" key="3">
    <source>
        <dbReference type="Proteomes" id="UP000324996"/>
    </source>
</evidence>
<organism evidence="2 3">
    <name type="scientific">Iodidimonas nitroreducens</name>
    <dbReference type="NCBI Taxonomy" id="1236968"/>
    <lineage>
        <taxon>Bacteria</taxon>
        <taxon>Pseudomonadati</taxon>
        <taxon>Pseudomonadota</taxon>
        <taxon>Alphaproteobacteria</taxon>
        <taxon>Iodidimonadales</taxon>
        <taxon>Iodidimonadaceae</taxon>
        <taxon>Iodidimonas</taxon>
    </lineage>
</organism>
<dbReference type="EMBL" id="BKCN01000001">
    <property type="protein sequence ID" value="GER02343.1"/>
    <property type="molecule type" value="Genomic_DNA"/>
</dbReference>
<dbReference type="InterPro" id="IPR005618">
    <property type="entry name" value="OMPW"/>
</dbReference>
<sequence length="205" mass="21950">MAAMVPVLICAPDASAQDMVKAGDFLLRGRAILVAPDESATISAIGGDVGIDNAVMPELDLSYFITDHLAVELIAAVSPHDARAKGTALGDLELGELLLLPPTLTVQYHQQFGDYFKPYIGAGVNYTMFIKDKAEGGVVTQMKARDSFGIALQAGADFAVKGPWMINIDMKKLFLDTRVTLNDGAIEANVDIDPWIFGIGVGYKF</sequence>
<dbReference type="Gene3D" id="2.40.160.20">
    <property type="match status" value="1"/>
</dbReference>
<dbReference type="SUPFAM" id="SSF56925">
    <property type="entry name" value="OMPA-like"/>
    <property type="match status" value="1"/>
</dbReference>
<gene>
    <name evidence="2" type="primary">ompW</name>
    <name evidence="2" type="ORF">JCM17846_00250</name>
</gene>